<evidence type="ECO:0000313" key="1">
    <source>
        <dbReference type="EMBL" id="KUJ93398.1"/>
    </source>
</evidence>
<protein>
    <submittedName>
        <fullName evidence="1">Uncharacterized protein</fullName>
    </submittedName>
</protein>
<dbReference type="Proteomes" id="UP000054015">
    <property type="component" value="Unassembled WGS sequence"/>
</dbReference>
<dbReference type="PATRIC" id="fig|2234.6.peg.2333"/>
<dbReference type="EMBL" id="LGEX01000034">
    <property type="protein sequence ID" value="KUK06464.1"/>
    <property type="molecule type" value="Genomic_DNA"/>
</dbReference>
<gene>
    <name evidence="1" type="ORF">XD40_1378</name>
    <name evidence="2" type="ORF">XD48_1283</name>
</gene>
<comment type="caution">
    <text evidence="1">The sequence shown here is derived from an EMBL/GenBank/DDBJ whole genome shotgun (WGS) entry which is preliminary data.</text>
</comment>
<dbReference type="AlphaFoldDB" id="A0A101DD92"/>
<reference evidence="3 4" key="2">
    <citation type="journal article" date="2015" name="MBio">
        <title>Genome-Resolved Metagenomic Analysis Reveals Roles for Candidate Phyla and Other Microbial Community Members in Biogeochemical Transformations in Oil Reservoirs.</title>
        <authorList>
            <person name="Hu P."/>
            <person name="Tom L."/>
            <person name="Singh A."/>
            <person name="Thomas B.C."/>
            <person name="Baker B.J."/>
            <person name="Piceno Y.M."/>
            <person name="Andersen G.L."/>
            <person name="Banfield J.F."/>
        </authorList>
    </citation>
    <scope>NUCLEOTIDE SEQUENCE [LARGE SCALE GENOMIC DNA]</scope>
</reference>
<dbReference type="Proteomes" id="UP000054307">
    <property type="component" value="Unassembled WGS sequence"/>
</dbReference>
<accession>A0A101DD92</accession>
<dbReference type="EMBL" id="LGEQ01000025">
    <property type="protein sequence ID" value="KUJ93398.1"/>
    <property type="molecule type" value="Genomic_DNA"/>
</dbReference>
<proteinExistence type="predicted"/>
<name>A0A101DD92_ARCFL</name>
<reference evidence="1" key="1">
    <citation type="journal article" date="2015" name="MBio">
        <title>Genome-resolved metagenomic analysis reveals roles for candidate phyla and other microbial community members in biogeochemical transformations in oil reservoirs.</title>
        <authorList>
            <person name="Hu P."/>
            <person name="Tom L."/>
            <person name="Singh A."/>
            <person name="Thomas B.C."/>
            <person name="Baker B.J."/>
            <person name="Piceno Y.M."/>
            <person name="Andersen G.L."/>
            <person name="Banfield J.F."/>
        </authorList>
    </citation>
    <scope>NUCLEOTIDE SEQUENCE [LARGE SCALE GENOMIC DNA]</scope>
    <source>
        <strain evidence="2">49_2300</strain>
        <strain evidence="1">49_95</strain>
    </source>
</reference>
<evidence type="ECO:0000313" key="3">
    <source>
        <dbReference type="Proteomes" id="UP000054015"/>
    </source>
</evidence>
<sequence length="345" mass="40333">MTTSSSFDFSLPYVNSYDDLRKEYRARERCGYRARSYFLKTFGFDVDDYSFDFSGGGMWRQFFGLHFENIVAEVLCRSYDLDRFDLTYLCDGFTTRNPFKYSLVMPKFARRKRGWEVRKYLVAEDFVERQCIADIKLCGSDEPAFNLHASIAERSGIKNRTTDISDFLADFVHHSLLHLNRESFGRIFDTLFVLREKNGRLLREKLGYDGETYKRNSHQISFKELEDLSAEKKVFPSAKTYYSQLYLFIPGIFAPSYAQIEAVFELADEAIYIPAAEGFRRCKEVIGFYPLVIPMPDFNLLEEFRFTKNPACVCMCSEIDFEFSPSGNFYLDCLNIGRKLLRDKT</sequence>
<evidence type="ECO:0000313" key="4">
    <source>
        <dbReference type="Proteomes" id="UP000054307"/>
    </source>
</evidence>
<evidence type="ECO:0000313" key="2">
    <source>
        <dbReference type="EMBL" id="KUK06464.1"/>
    </source>
</evidence>
<organism evidence="1 4">
    <name type="scientific">Archaeoglobus fulgidus</name>
    <dbReference type="NCBI Taxonomy" id="2234"/>
    <lineage>
        <taxon>Archaea</taxon>
        <taxon>Methanobacteriati</taxon>
        <taxon>Methanobacteriota</taxon>
        <taxon>Archaeoglobi</taxon>
        <taxon>Archaeoglobales</taxon>
        <taxon>Archaeoglobaceae</taxon>
        <taxon>Archaeoglobus</taxon>
    </lineage>
</organism>